<dbReference type="Pfam" id="PF20582">
    <property type="entry name" value="UPF0758_N"/>
    <property type="match status" value="1"/>
</dbReference>
<accession>A0ABZ1C041</accession>
<comment type="similarity">
    <text evidence="1 7">Belongs to the UPF0758 family.</text>
</comment>
<keyword evidence="5" id="KW-0862">Zinc</keyword>
<keyword evidence="3" id="KW-0479">Metal-binding</keyword>
<dbReference type="InterPro" id="IPR001405">
    <property type="entry name" value="UPF0758"/>
</dbReference>
<dbReference type="InterPro" id="IPR020891">
    <property type="entry name" value="UPF0758_CS"/>
</dbReference>
<dbReference type="InterPro" id="IPR046778">
    <property type="entry name" value="UPF0758_N"/>
</dbReference>
<feature type="domain" description="MPN" evidence="9">
    <location>
        <begin position="121"/>
        <end position="243"/>
    </location>
</feature>
<dbReference type="InterPro" id="IPR025657">
    <property type="entry name" value="RadC_JAB"/>
</dbReference>
<evidence type="ECO:0000313" key="11">
    <source>
        <dbReference type="Proteomes" id="UP001332192"/>
    </source>
</evidence>
<organism evidence="10 11">
    <name type="scientific">Carboxydichorda subterranea</name>
    <dbReference type="NCBI Taxonomy" id="3109565"/>
    <lineage>
        <taxon>Bacteria</taxon>
        <taxon>Bacillati</taxon>
        <taxon>Bacillota</taxon>
        <taxon>Limnochordia</taxon>
        <taxon>Limnochordales</taxon>
        <taxon>Geochordaceae</taxon>
        <taxon>Carboxydichorda</taxon>
    </lineage>
</organism>
<evidence type="ECO:0000259" key="9">
    <source>
        <dbReference type="PROSITE" id="PS50249"/>
    </source>
</evidence>
<dbReference type="PROSITE" id="PS50249">
    <property type="entry name" value="MPN"/>
    <property type="match status" value="1"/>
</dbReference>
<evidence type="ECO:0000256" key="2">
    <source>
        <dbReference type="ARBA" id="ARBA00022670"/>
    </source>
</evidence>
<evidence type="ECO:0000313" key="10">
    <source>
        <dbReference type="EMBL" id="WRP18215.1"/>
    </source>
</evidence>
<dbReference type="Gene3D" id="3.40.140.10">
    <property type="entry name" value="Cytidine Deaminase, domain 2"/>
    <property type="match status" value="1"/>
</dbReference>
<dbReference type="SUPFAM" id="SSF47781">
    <property type="entry name" value="RuvA domain 2-like"/>
    <property type="match status" value="1"/>
</dbReference>
<keyword evidence="11" id="KW-1185">Reference proteome</keyword>
<dbReference type="PANTHER" id="PTHR30471:SF3">
    <property type="entry name" value="UPF0758 PROTEIN YEES-RELATED"/>
    <property type="match status" value="1"/>
</dbReference>
<sequence length="251" mass="26768">MPGTRPAGPGAATALEDGPSSLKQRPPQMRPRERLVAHGPSALSDAEVLAILLRTGRRGVNAVALAEQVLQSVGGLGGLLAARAPALARVRGVGQAKAAQVLAAVELARRMARHGPGERAHVRQASDVFDLLGVEMGRLDRERFLVVLLDARHQVLRICSVSEGDLSQAPAHPREVFKPAIEHSSAAVILVHNHPSGDPFPSEVDVRLTERLASAAELLGIEVVDHVIIGHGRYSSLRELGLMAQRRMHGQ</sequence>
<evidence type="ECO:0000256" key="8">
    <source>
        <dbReference type="SAM" id="MobiDB-lite"/>
    </source>
</evidence>
<dbReference type="PROSITE" id="PS01302">
    <property type="entry name" value="UPF0758"/>
    <property type="match status" value="1"/>
</dbReference>
<evidence type="ECO:0000256" key="1">
    <source>
        <dbReference type="ARBA" id="ARBA00010243"/>
    </source>
</evidence>
<name>A0ABZ1C041_9FIRM</name>
<protein>
    <submittedName>
        <fullName evidence="10">DNA repair protein RadC</fullName>
    </submittedName>
</protein>
<dbReference type="SUPFAM" id="SSF102712">
    <property type="entry name" value="JAB1/MPN domain"/>
    <property type="match status" value="1"/>
</dbReference>
<evidence type="ECO:0000256" key="4">
    <source>
        <dbReference type="ARBA" id="ARBA00022801"/>
    </source>
</evidence>
<dbReference type="InterPro" id="IPR010994">
    <property type="entry name" value="RuvA_2-like"/>
</dbReference>
<feature type="region of interest" description="Disordered" evidence="8">
    <location>
        <begin position="1"/>
        <end position="33"/>
    </location>
</feature>
<dbReference type="EMBL" id="CP141615">
    <property type="protein sequence ID" value="WRP18215.1"/>
    <property type="molecule type" value="Genomic_DNA"/>
</dbReference>
<feature type="compositionally biased region" description="Low complexity" evidence="8">
    <location>
        <begin position="1"/>
        <end position="14"/>
    </location>
</feature>
<dbReference type="NCBIfam" id="TIGR00608">
    <property type="entry name" value="radc"/>
    <property type="match status" value="1"/>
</dbReference>
<dbReference type="CDD" id="cd08071">
    <property type="entry name" value="MPN_DUF2466"/>
    <property type="match status" value="1"/>
</dbReference>
<dbReference type="RefSeq" id="WP_324717486.1">
    <property type="nucleotide sequence ID" value="NZ_CP141615.1"/>
</dbReference>
<evidence type="ECO:0000256" key="3">
    <source>
        <dbReference type="ARBA" id="ARBA00022723"/>
    </source>
</evidence>
<dbReference type="InterPro" id="IPR037518">
    <property type="entry name" value="MPN"/>
</dbReference>
<dbReference type="Pfam" id="PF04002">
    <property type="entry name" value="RadC"/>
    <property type="match status" value="1"/>
</dbReference>
<dbReference type="NCBIfam" id="NF000642">
    <property type="entry name" value="PRK00024.1"/>
    <property type="match status" value="1"/>
</dbReference>
<proteinExistence type="inferred from homology"/>
<gene>
    <name evidence="10" type="primary">radC</name>
    <name evidence="10" type="ORF">U7230_04195</name>
</gene>
<dbReference type="PANTHER" id="PTHR30471">
    <property type="entry name" value="DNA REPAIR PROTEIN RADC"/>
    <property type="match status" value="1"/>
</dbReference>
<evidence type="ECO:0000256" key="5">
    <source>
        <dbReference type="ARBA" id="ARBA00022833"/>
    </source>
</evidence>
<dbReference type="Proteomes" id="UP001332192">
    <property type="component" value="Chromosome"/>
</dbReference>
<keyword evidence="6" id="KW-0482">Metalloprotease</keyword>
<keyword evidence="4" id="KW-0378">Hydrolase</keyword>
<evidence type="ECO:0000256" key="6">
    <source>
        <dbReference type="ARBA" id="ARBA00023049"/>
    </source>
</evidence>
<reference evidence="10 11" key="1">
    <citation type="journal article" date="2024" name="Front. Microbiol.">
        <title>Novel thermophilic genera Geochorda gen. nov. and Carboxydochorda gen. nov. from the deep terrestrial subsurface reveal the ecophysiological diversity in the class Limnochordia.</title>
        <authorList>
            <person name="Karnachuk O.V."/>
            <person name="Lukina A.P."/>
            <person name="Avakyan M.R."/>
            <person name="Kadnikov V.V."/>
            <person name="Begmatov S."/>
            <person name="Beletsky A.V."/>
            <person name="Vlasova K.G."/>
            <person name="Novikov A.A."/>
            <person name="Shcherbakova V.A."/>
            <person name="Mardanov A.V."/>
            <person name="Ravin N.V."/>
        </authorList>
    </citation>
    <scope>NUCLEOTIDE SEQUENCE [LARGE SCALE GENOMIC DNA]</scope>
    <source>
        <strain evidence="10 11">L945</strain>
    </source>
</reference>
<keyword evidence="2" id="KW-0645">Protease</keyword>
<evidence type="ECO:0000256" key="7">
    <source>
        <dbReference type="RuleBase" id="RU003797"/>
    </source>
</evidence>